<evidence type="ECO:0000259" key="6">
    <source>
        <dbReference type="PROSITE" id="PS51294"/>
    </source>
</evidence>
<evidence type="ECO:0000259" key="5">
    <source>
        <dbReference type="PROSITE" id="PS50090"/>
    </source>
</evidence>
<reference evidence="7 8" key="1">
    <citation type="submission" date="2024-11" db="EMBL/GenBank/DDBJ databases">
        <title>Chromosome-level genome assembly of the freshwater bivalve Anodonta woodiana.</title>
        <authorList>
            <person name="Chen X."/>
        </authorList>
    </citation>
    <scope>NUCLEOTIDE SEQUENCE [LARGE SCALE GENOMIC DNA]</scope>
    <source>
        <strain evidence="7">MN2024</strain>
        <tissue evidence="7">Gills</tissue>
    </source>
</reference>
<name>A0ABD3UUQ3_SINWO</name>
<dbReference type="Gene3D" id="1.10.10.60">
    <property type="entry name" value="Homeodomain-like"/>
    <property type="match status" value="2"/>
</dbReference>
<dbReference type="Pfam" id="PF20588">
    <property type="entry name" value="DMTF1_N"/>
    <property type="match status" value="1"/>
</dbReference>
<organism evidence="7 8">
    <name type="scientific">Sinanodonta woodiana</name>
    <name type="common">Chinese pond mussel</name>
    <name type="synonym">Anodonta woodiana</name>
    <dbReference type="NCBI Taxonomy" id="1069815"/>
    <lineage>
        <taxon>Eukaryota</taxon>
        <taxon>Metazoa</taxon>
        <taxon>Spiralia</taxon>
        <taxon>Lophotrochozoa</taxon>
        <taxon>Mollusca</taxon>
        <taxon>Bivalvia</taxon>
        <taxon>Autobranchia</taxon>
        <taxon>Heteroconchia</taxon>
        <taxon>Palaeoheterodonta</taxon>
        <taxon>Unionida</taxon>
        <taxon>Unionoidea</taxon>
        <taxon>Unionidae</taxon>
        <taxon>Unioninae</taxon>
        <taxon>Sinanodonta</taxon>
    </lineage>
</organism>
<dbReference type="Proteomes" id="UP001634394">
    <property type="component" value="Unassembled WGS sequence"/>
</dbReference>
<feature type="compositionally biased region" description="Basic and acidic residues" evidence="4">
    <location>
        <begin position="612"/>
        <end position="627"/>
    </location>
</feature>
<evidence type="ECO:0008006" key="9">
    <source>
        <dbReference type="Google" id="ProtNLM"/>
    </source>
</evidence>
<comment type="caution">
    <text evidence="7">The sequence shown here is derived from an EMBL/GenBank/DDBJ whole genome shotgun (WGS) entry which is preliminary data.</text>
</comment>
<dbReference type="GO" id="GO:0005634">
    <property type="term" value="C:nucleus"/>
    <property type="evidence" value="ECO:0007669"/>
    <property type="project" value="UniProtKB-SubCell"/>
</dbReference>
<dbReference type="SUPFAM" id="SSF46689">
    <property type="entry name" value="Homeodomain-like"/>
    <property type="match status" value="2"/>
</dbReference>
<dbReference type="FunFam" id="1.10.10.60:FF:000139">
    <property type="entry name" value="cyclin-D-binding Myb-like transcription factor 1 isoform X2"/>
    <property type="match status" value="1"/>
</dbReference>
<keyword evidence="8" id="KW-1185">Reference proteome</keyword>
<dbReference type="EMBL" id="JBJQND010000015">
    <property type="protein sequence ID" value="KAL3853192.1"/>
    <property type="molecule type" value="Genomic_DNA"/>
</dbReference>
<keyword evidence="2" id="KW-0238">DNA-binding</keyword>
<dbReference type="Pfam" id="PF13921">
    <property type="entry name" value="Myb_DNA-bind_6"/>
    <property type="match status" value="1"/>
</dbReference>
<sequence>MSQSADNNDSELVANSNDSNEVVAESESKVEIFESTSETLEIPIASTEVVAQSPTSSTEVVAQSPVQVDSKEHELINSSGNQYIIVTANGDTPIGIGTLQPDESASNACVLGTKRFKIQGEDGHSYFLTVADDAENPWSEMNEEADSNKVLLSGRQDSNKRNLLGADVTQAWFTSRDDKNSLHSKGATWKQGQWSKEEVEILQDNIMKYCVDSNISDPTEIIFEMSKDERKNFYRTIAQGLQRPLFSVYRRVTRMYDQKNHIGRYTPEEMQRLRELRMKHGNDWAAIGTALGRSSSSVKDKCRLMRDTCNSGKWLPEEEKRLAAAVYDLSGAKPGENVTQGLSWAFVAERVITRSEKQCRTKWLNYLNWKQRSGADWTRDDDINLVLKVSTLPVKNDTEIDWTELAQDWLSARSPQWLRGKWWSLKRHIPDYQILPFPELLECMKTFHLNSMRLKGSNISSGMQKFELAPDMTYIPVTFANVTDGTSEENEAALQAFEVLQQLPSSSGSGTFLITQPQVNASISLTGTQMGTDHIIVHTLPVTRSIGETCISTDSDGGMVGQSDVGSISDLVMPVPASPTFVQTSSNDGELMSSLSDPMLNADGNDLIGTSDTEKNHSNSDDQDLHVSIEMTDS</sequence>
<evidence type="ECO:0000256" key="4">
    <source>
        <dbReference type="SAM" id="MobiDB-lite"/>
    </source>
</evidence>
<dbReference type="InterPro" id="IPR009057">
    <property type="entry name" value="Homeodomain-like_sf"/>
</dbReference>
<feature type="region of interest" description="Disordered" evidence="4">
    <location>
        <begin position="1"/>
        <end position="29"/>
    </location>
</feature>
<dbReference type="InterPro" id="IPR001005">
    <property type="entry name" value="SANT/Myb"/>
</dbReference>
<keyword evidence="3" id="KW-0539">Nucleus</keyword>
<dbReference type="AlphaFoldDB" id="A0ABD3UUQ3"/>
<proteinExistence type="predicted"/>
<accession>A0ABD3UUQ3</accession>
<dbReference type="InterPro" id="IPR017930">
    <property type="entry name" value="Myb_dom"/>
</dbReference>
<evidence type="ECO:0000256" key="1">
    <source>
        <dbReference type="ARBA" id="ARBA00004123"/>
    </source>
</evidence>
<feature type="domain" description="HTH myb-type" evidence="6">
    <location>
        <begin position="306"/>
        <end position="371"/>
    </location>
</feature>
<dbReference type="PANTHER" id="PTHR46380">
    <property type="entry name" value="CYCLIN-D-BINDING MYB-LIKE TRANSCRIPTION FACTOR 1"/>
    <property type="match status" value="1"/>
</dbReference>
<feature type="domain" description="Myb-like" evidence="5">
    <location>
        <begin position="306"/>
        <end position="367"/>
    </location>
</feature>
<dbReference type="EMBL" id="JBJQND010000015">
    <property type="protein sequence ID" value="KAL3853194.1"/>
    <property type="molecule type" value="Genomic_DNA"/>
</dbReference>
<dbReference type="SMART" id="SM00717">
    <property type="entry name" value="SANT"/>
    <property type="match status" value="4"/>
</dbReference>
<dbReference type="GO" id="GO:0003677">
    <property type="term" value="F:DNA binding"/>
    <property type="evidence" value="ECO:0007669"/>
    <property type="project" value="UniProtKB-KW"/>
</dbReference>
<comment type="subcellular location">
    <subcellularLocation>
        <location evidence="1">Nucleus</location>
    </subcellularLocation>
</comment>
<dbReference type="InterPro" id="IPR046775">
    <property type="entry name" value="DMTF1_N"/>
</dbReference>
<dbReference type="CDD" id="cd00167">
    <property type="entry name" value="SANT"/>
    <property type="match status" value="2"/>
</dbReference>
<feature type="region of interest" description="Disordered" evidence="4">
    <location>
        <begin position="585"/>
        <end position="634"/>
    </location>
</feature>
<dbReference type="EMBL" id="JBJQND010000015">
    <property type="protein sequence ID" value="KAL3853193.1"/>
    <property type="molecule type" value="Genomic_DNA"/>
</dbReference>
<dbReference type="InterPro" id="IPR051651">
    <property type="entry name" value="DMTF1_DNA-bind_reg"/>
</dbReference>
<evidence type="ECO:0000313" key="8">
    <source>
        <dbReference type="Proteomes" id="UP001634394"/>
    </source>
</evidence>
<dbReference type="PROSITE" id="PS50090">
    <property type="entry name" value="MYB_LIKE"/>
    <property type="match status" value="1"/>
</dbReference>
<evidence type="ECO:0000313" key="7">
    <source>
        <dbReference type="EMBL" id="KAL3853194.1"/>
    </source>
</evidence>
<protein>
    <recommendedName>
        <fullName evidence="9">Cyclin-D-binding Myb-like transcription factor 1</fullName>
    </recommendedName>
</protein>
<gene>
    <name evidence="7" type="ORF">ACJMK2_016755</name>
</gene>
<feature type="compositionally biased region" description="Polar residues" evidence="4">
    <location>
        <begin position="585"/>
        <end position="596"/>
    </location>
</feature>
<dbReference type="PROSITE" id="PS51294">
    <property type="entry name" value="HTH_MYB"/>
    <property type="match status" value="1"/>
</dbReference>
<evidence type="ECO:0000256" key="2">
    <source>
        <dbReference type="ARBA" id="ARBA00023125"/>
    </source>
</evidence>
<evidence type="ECO:0000256" key="3">
    <source>
        <dbReference type="ARBA" id="ARBA00023242"/>
    </source>
</evidence>
<dbReference type="PANTHER" id="PTHR46380:SF2">
    <property type="entry name" value="CYCLIN-D-BINDING MYB-LIKE TRANSCRIPTION FACTOR 1"/>
    <property type="match status" value="1"/>
</dbReference>